<evidence type="ECO:0000259" key="5">
    <source>
        <dbReference type="PROSITE" id="PS50109"/>
    </source>
</evidence>
<keyword evidence="4" id="KW-0812">Transmembrane</keyword>
<evidence type="ECO:0000313" key="6">
    <source>
        <dbReference type="EMBL" id="MEO3713641.1"/>
    </source>
</evidence>
<accession>A0ABV0GF25</accession>
<keyword evidence="6" id="KW-0418">Kinase</keyword>
<evidence type="ECO:0000256" key="4">
    <source>
        <dbReference type="SAM" id="Phobius"/>
    </source>
</evidence>
<feature type="transmembrane region" description="Helical" evidence="4">
    <location>
        <begin position="88"/>
        <end position="108"/>
    </location>
</feature>
<dbReference type="InterPro" id="IPR036890">
    <property type="entry name" value="HATPase_C_sf"/>
</dbReference>
<dbReference type="EC" id="2.7.13.3" evidence="2"/>
<reference evidence="6 7" key="1">
    <citation type="submission" date="2024-05" db="EMBL/GenBank/DDBJ databases">
        <title>Roseateles sp. 2.12 16S ribosomal RNA gene Genome sequencing and assembly.</title>
        <authorList>
            <person name="Woo H."/>
        </authorList>
    </citation>
    <scope>NUCLEOTIDE SEQUENCE [LARGE SCALE GENOMIC DNA]</scope>
    <source>
        <strain evidence="6 7">2.12</strain>
    </source>
</reference>
<feature type="domain" description="Histidine kinase" evidence="5">
    <location>
        <begin position="275"/>
        <end position="375"/>
    </location>
</feature>
<sequence length="383" mass="41446">MSLAPSAGRQAWPELLAPYVLNRGQLLPTALYIAALGGARAWGVSPWVLQHLLSLWAAYTAVGLWLAGCRWACERTRVGPWAARHARWSALALVLGAPLPAVGAALLAMQLGTWLYGWPLTQIPWHQLPAPLTFALALHGLPLLGRWRQWRQQQGQRARQAQQAVLSDLARQVTQSELKALQAQMEPHFLYNTLAGIQYLVRHNPALADDMLGRLHRYLRLALPSMRAPMSTLAHELELASHYLALAQMRLGERLRVDMPVVAGDLGAQPLAPLMLGTLVENALQHGIEPSARGGTIRVLLQREAEGGEDAAWLLAVEDDGVGLSTGPAASAGSGLGLHNLRERLALLHGPRARLSVTSRPGGGVRASLHLPWQASDAAPGRP</sequence>
<dbReference type="InterPro" id="IPR050640">
    <property type="entry name" value="Bact_2-comp_sensor_kinase"/>
</dbReference>
<dbReference type="PRINTS" id="PR00344">
    <property type="entry name" value="BCTRLSENSOR"/>
</dbReference>
<keyword evidence="4" id="KW-0472">Membrane</keyword>
<keyword evidence="4" id="KW-1133">Transmembrane helix</keyword>
<proteinExistence type="predicted"/>
<dbReference type="SUPFAM" id="SSF55874">
    <property type="entry name" value="ATPase domain of HSP90 chaperone/DNA topoisomerase II/histidine kinase"/>
    <property type="match status" value="1"/>
</dbReference>
<dbReference type="SMART" id="SM00387">
    <property type="entry name" value="HATPase_c"/>
    <property type="match status" value="1"/>
</dbReference>
<dbReference type="Gene3D" id="3.30.565.10">
    <property type="entry name" value="Histidine kinase-like ATPase, C-terminal domain"/>
    <property type="match status" value="1"/>
</dbReference>
<dbReference type="PROSITE" id="PS50109">
    <property type="entry name" value="HIS_KIN"/>
    <property type="match status" value="1"/>
</dbReference>
<dbReference type="InterPro" id="IPR003594">
    <property type="entry name" value="HATPase_dom"/>
</dbReference>
<name>A0ABV0GF25_9BURK</name>
<feature type="transmembrane region" description="Helical" evidence="4">
    <location>
        <begin position="47"/>
        <end position="67"/>
    </location>
</feature>
<dbReference type="Pfam" id="PF06580">
    <property type="entry name" value="His_kinase"/>
    <property type="match status" value="1"/>
</dbReference>
<dbReference type="EMBL" id="JBDPZC010000005">
    <property type="protein sequence ID" value="MEO3713641.1"/>
    <property type="molecule type" value="Genomic_DNA"/>
</dbReference>
<dbReference type="InterPro" id="IPR005467">
    <property type="entry name" value="His_kinase_dom"/>
</dbReference>
<dbReference type="GO" id="GO:0016301">
    <property type="term" value="F:kinase activity"/>
    <property type="evidence" value="ECO:0007669"/>
    <property type="project" value="UniProtKB-KW"/>
</dbReference>
<evidence type="ECO:0000313" key="7">
    <source>
        <dbReference type="Proteomes" id="UP001462640"/>
    </source>
</evidence>
<feature type="transmembrane region" description="Helical" evidence="4">
    <location>
        <begin position="128"/>
        <end position="147"/>
    </location>
</feature>
<comment type="catalytic activity">
    <reaction evidence="1">
        <text>ATP + protein L-histidine = ADP + protein N-phospho-L-histidine.</text>
        <dbReference type="EC" id="2.7.13.3"/>
    </reaction>
</comment>
<keyword evidence="7" id="KW-1185">Reference proteome</keyword>
<evidence type="ECO:0000256" key="1">
    <source>
        <dbReference type="ARBA" id="ARBA00000085"/>
    </source>
</evidence>
<protein>
    <recommendedName>
        <fullName evidence="2">histidine kinase</fullName>
        <ecNumber evidence="2">2.7.13.3</ecNumber>
    </recommendedName>
</protein>
<dbReference type="InterPro" id="IPR010559">
    <property type="entry name" value="Sig_transdc_His_kin_internal"/>
</dbReference>
<comment type="caution">
    <text evidence="6">The sequence shown here is derived from an EMBL/GenBank/DDBJ whole genome shotgun (WGS) entry which is preliminary data.</text>
</comment>
<keyword evidence="6" id="KW-0808">Transferase</keyword>
<feature type="region of interest" description="Disordered" evidence="3">
    <location>
        <begin position="357"/>
        <end position="383"/>
    </location>
</feature>
<evidence type="ECO:0000256" key="3">
    <source>
        <dbReference type="SAM" id="MobiDB-lite"/>
    </source>
</evidence>
<organism evidence="6 7">
    <name type="scientific">Roseateles flavus</name>
    <dbReference type="NCBI Taxonomy" id="3149041"/>
    <lineage>
        <taxon>Bacteria</taxon>
        <taxon>Pseudomonadati</taxon>
        <taxon>Pseudomonadota</taxon>
        <taxon>Betaproteobacteria</taxon>
        <taxon>Burkholderiales</taxon>
        <taxon>Sphaerotilaceae</taxon>
        <taxon>Roseateles</taxon>
    </lineage>
</organism>
<dbReference type="RefSeq" id="WP_347610223.1">
    <property type="nucleotide sequence ID" value="NZ_JBDPZC010000005.1"/>
</dbReference>
<dbReference type="Pfam" id="PF02518">
    <property type="entry name" value="HATPase_c"/>
    <property type="match status" value="1"/>
</dbReference>
<evidence type="ECO:0000256" key="2">
    <source>
        <dbReference type="ARBA" id="ARBA00012438"/>
    </source>
</evidence>
<gene>
    <name evidence="6" type="ORF">ABDJ40_12820</name>
</gene>
<dbReference type="Proteomes" id="UP001462640">
    <property type="component" value="Unassembled WGS sequence"/>
</dbReference>
<dbReference type="PANTHER" id="PTHR34220">
    <property type="entry name" value="SENSOR HISTIDINE KINASE YPDA"/>
    <property type="match status" value="1"/>
</dbReference>
<dbReference type="InterPro" id="IPR004358">
    <property type="entry name" value="Sig_transdc_His_kin-like_C"/>
</dbReference>
<dbReference type="PANTHER" id="PTHR34220:SF9">
    <property type="entry name" value="SIGNAL TRANSDUCTION HISTIDINE KINASE INTERNAL REGION DOMAIN-CONTAINING PROTEIN"/>
    <property type="match status" value="1"/>
</dbReference>